<keyword evidence="5" id="KW-0547">Nucleotide-binding</keyword>
<dbReference type="InterPro" id="IPR006146">
    <property type="entry name" value="5'-Nucleotdase_CS"/>
</dbReference>
<evidence type="ECO:0000259" key="6">
    <source>
        <dbReference type="Pfam" id="PF00149"/>
    </source>
</evidence>
<dbReference type="PROSITE" id="PS00785">
    <property type="entry name" value="5_NUCLEOTIDASE_1"/>
    <property type="match status" value="1"/>
</dbReference>
<dbReference type="CDD" id="cd07409">
    <property type="entry name" value="MPP_CD73_N"/>
    <property type="match status" value="1"/>
</dbReference>
<accession>A0ABP1PQD5</accession>
<dbReference type="SUPFAM" id="SSF55816">
    <property type="entry name" value="5'-nucleotidase (syn. UDP-sugar hydrolase), C-terminal domain"/>
    <property type="match status" value="1"/>
</dbReference>
<keyword evidence="4 5" id="KW-0732">Signal</keyword>
<evidence type="ECO:0000256" key="4">
    <source>
        <dbReference type="ARBA" id="ARBA00022729"/>
    </source>
</evidence>
<dbReference type="EMBL" id="CAXLJM020000007">
    <property type="protein sequence ID" value="CAL8073309.1"/>
    <property type="molecule type" value="Genomic_DNA"/>
</dbReference>
<dbReference type="Gene3D" id="3.60.21.10">
    <property type="match status" value="1"/>
</dbReference>
<feature type="domain" description="5'-Nucleotidase C-terminal" evidence="7">
    <location>
        <begin position="347"/>
        <end position="524"/>
    </location>
</feature>
<evidence type="ECO:0000313" key="9">
    <source>
        <dbReference type="Proteomes" id="UP001642540"/>
    </source>
</evidence>
<feature type="domain" description="Calcineurin-like phosphoesterase" evidence="6">
    <location>
        <begin position="31"/>
        <end position="251"/>
    </location>
</feature>
<dbReference type="InterPro" id="IPR008334">
    <property type="entry name" value="5'-Nucleotdase_C"/>
</dbReference>
<evidence type="ECO:0000256" key="3">
    <source>
        <dbReference type="ARBA" id="ARBA00012643"/>
    </source>
</evidence>
<evidence type="ECO:0000256" key="5">
    <source>
        <dbReference type="RuleBase" id="RU362119"/>
    </source>
</evidence>
<dbReference type="Proteomes" id="UP001642540">
    <property type="component" value="Unassembled WGS sequence"/>
</dbReference>
<dbReference type="InterPro" id="IPR029052">
    <property type="entry name" value="Metallo-depent_PP-like"/>
</dbReference>
<keyword evidence="9" id="KW-1185">Reference proteome</keyword>
<organism evidence="8 9">
    <name type="scientific">Orchesella dallaii</name>
    <dbReference type="NCBI Taxonomy" id="48710"/>
    <lineage>
        <taxon>Eukaryota</taxon>
        <taxon>Metazoa</taxon>
        <taxon>Ecdysozoa</taxon>
        <taxon>Arthropoda</taxon>
        <taxon>Hexapoda</taxon>
        <taxon>Collembola</taxon>
        <taxon>Entomobryomorpha</taxon>
        <taxon>Entomobryoidea</taxon>
        <taxon>Orchesellidae</taxon>
        <taxon>Orchesellinae</taxon>
        <taxon>Orchesella</taxon>
    </lineage>
</organism>
<dbReference type="PROSITE" id="PS00786">
    <property type="entry name" value="5_NUCLEOTIDASE_2"/>
    <property type="match status" value="1"/>
</dbReference>
<dbReference type="PANTHER" id="PTHR11575:SF24">
    <property type="entry name" value="5'-NUCLEOTIDASE"/>
    <property type="match status" value="1"/>
</dbReference>
<evidence type="ECO:0000256" key="1">
    <source>
        <dbReference type="ARBA" id="ARBA00000815"/>
    </source>
</evidence>
<dbReference type="InterPro" id="IPR006179">
    <property type="entry name" value="5_nucleotidase/apyrase"/>
</dbReference>
<keyword evidence="5" id="KW-0378">Hydrolase</keyword>
<feature type="chain" id="PRO_5044992814" description="5'-nucleotidase" evidence="5">
    <location>
        <begin position="26"/>
        <end position="597"/>
    </location>
</feature>
<evidence type="ECO:0000256" key="2">
    <source>
        <dbReference type="ARBA" id="ARBA00006654"/>
    </source>
</evidence>
<gene>
    <name evidence="8" type="ORF">ODALV1_LOCUS2575</name>
</gene>
<evidence type="ECO:0000313" key="8">
    <source>
        <dbReference type="EMBL" id="CAL8073309.1"/>
    </source>
</evidence>
<dbReference type="Gene3D" id="3.90.780.10">
    <property type="entry name" value="5'-Nucleotidase, C-terminal domain"/>
    <property type="match status" value="1"/>
</dbReference>
<dbReference type="EC" id="3.1.3.5" evidence="3"/>
<dbReference type="Pfam" id="PF02872">
    <property type="entry name" value="5_nucleotid_C"/>
    <property type="match status" value="1"/>
</dbReference>
<evidence type="ECO:0000259" key="7">
    <source>
        <dbReference type="Pfam" id="PF02872"/>
    </source>
</evidence>
<comment type="caution">
    <text evidence="8">The sequence shown here is derived from an EMBL/GenBank/DDBJ whole genome shotgun (WGS) entry which is preliminary data.</text>
</comment>
<reference evidence="8 9" key="1">
    <citation type="submission" date="2024-08" db="EMBL/GenBank/DDBJ databases">
        <authorList>
            <person name="Cucini C."/>
            <person name="Frati F."/>
        </authorList>
    </citation>
    <scope>NUCLEOTIDE SEQUENCE [LARGE SCALE GENOMIC DNA]</scope>
</reference>
<name>A0ABP1PQD5_9HEXA</name>
<dbReference type="InterPro" id="IPR036907">
    <property type="entry name" value="5'-Nucleotdase_C_sf"/>
</dbReference>
<sequence>MVSYWGIAAHYLVCFLLCSPTSILGEDLTITLLHTNDVHSRFMQANKYSGSCTDEEEQNNKCYGGFARLHYKVNEIRSSHKNVVYLSGGDYYQGTVWYTLHKWRIISEFVNILNHTAMALGNHEFDDNVAGVIPFIDSATFPIINCNIDATEEPDFLARQRNGKISKSHVVTADNGQKIGIIGYTTVDTPSISNPGRLKFLDVVQAVNEEAAKLNAEGVNILIGLGHVGFDVDQIVAANCPLIDVVVGGHTNTFLYTGDAPDIEKPLGPYPFIVTQEGTSKNVPIVQAYAFGKYLGYLNLTFDGEGALKSYGGNPILLDGSIPQDETVLQRVHEWGQNVSEMTKRSVGKTRVFLNGKSEVCRLKECNLGNFITDAMVFMNLKFADDLYWSDVTMAIMNSGGIRGSIDETANGGSINMEDILQVLPFQNTVDMIEIKGADLRDAFEFAVDGYDPKGYRLAGKFLQVSGIKVIYDISKPNGSRVRSLKVLCKACREPMYVPLNDTEIYKVAVPTYIATGGDGFTILRDRAVAHHLSGILDSDMLVEYLKYKSPVIQAVEGRVRFVDSLDCGNKNGSKPSSSSLLLSILLSCLVLVLSFQ</sequence>
<dbReference type="Pfam" id="PF00149">
    <property type="entry name" value="Metallophos"/>
    <property type="match status" value="1"/>
</dbReference>
<dbReference type="InterPro" id="IPR004843">
    <property type="entry name" value="Calcineurin-like_PHP"/>
</dbReference>
<comment type="catalytic activity">
    <reaction evidence="1">
        <text>a ribonucleoside 5'-phosphate + H2O = a ribonucleoside + phosphate</text>
        <dbReference type="Rhea" id="RHEA:12484"/>
        <dbReference type="ChEBI" id="CHEBI:15377"/>
        <dbReference type="ChEBI" id="CHEBI:18254"/>
        <dbReference type="ChEBI" id="CHEBI:43474"/>
        <dbReference type="ChEBI" id="CHEBI:58043"/>
        <dbReference type="EC" id="3.1.3.5"/>
    </reaction>
</comment>
<proteinExistence type="inferred from homology"/>
<dbReference type="SUPFAM" id="SSF56300">
    <property type="entry name" value="Metallo-dependent phosphatases"/>
    <property type="match status" value="1"/>
</dbReference>
<protein>
    <recommendedName>
        <fullName evidence="3">5'-nucleotidase</fullName>
        <ecNumber evidence="3">3.1.3.5</ecNumber>
    </recommendedName>
</protein>
<dbReference type="PRINTS" id="PR01607">
    <property type="entry name" value="APYRASEFAMLY"/>
</dbReference>
<comment type="similarity">
    <text evidence="2 5">Belongs to the 5'-nucleotidase family.</text>
</comment>
<dbReference type="PANTHER" id="PTHR11575">
    <property type="entry name" value="5'-NUCLEOTIDASE-RELATED"/>
    <property type="match status" value="1"/>
</dbReference>
<feature type="signal peptide" evidence="5">
    <location>
        <begin position="1"/>
        <end position="25"/>
    </location>
</feature>